<dbReference type="InterPro" id="IPR000209">
    <property type="entry name" value="Peptidase_S8/S53_dom"/>
</dbReference>
<feature type="active site" description="Charge relay system" evidence="6 7">
    <location>
        <position position="562"/>
    </location>
</feature>
<reference evidence="12 13" key="1">
    <citation type="journal article" date="2019" name="Sci. Rep.">
        <title>Comparative genomics of chytrid fungi reveal insights into the obligate biotrophic and pathogenic lifestyle of Synchytrium endobioticum.</title>
        <authorList>
            <person name="van de Vossenberg B.T.L.H."/>
            <person name="Warris S."/>
            <person name="Nguyen H.D.T."/>
            <person name="van Gent-Pelzer M.P.E."/>
            <person name="Joly D.L."/>
            <person name="van de Geest H.C."/>
            <person name="Bonants P.J.M."/>
            <person name="Smith D.S."/>
            <person name="Levesque C.A."/>
            <person name="van der Lee T.A.J."/>
        </authorList>
    </citation>
    <scope>NUCLEOTIDE SEQUENCE [LARGE SCALE GENOMIC DNA]</scope>
    <source>
        <strain evidence="12 13">CBS 809.83</strain>
    </source>
</reference>
<keyword evidence="13" id="KW-1185">Reference proteome</keyword>
<feature type="signal peptide" evidence="9">
    <location>
        <begin position="1"/>
        <end position="19"/>
    </location>
</feature>
<protein>
    <recommendedName>
        <fullName evidence="14">Peptidase S8/S53 domain-containing protein</fullName>
    </recommendedName>
</protein>
<dbReference type="InterPro" id="IPR034187">
    <property type="entry name" value="Peptidases_S8_5"/>
</dbReference>
<evidence type="ECO:0000313" key="13">
    <source>
        <dbReference type="Proteomes" id="UP000318582"/>
    </source>
</evidence>
<dbReference type="STRING" id="109895.A0A507DZD4"/>
<dbReference type="PROSITE" id="PS00137">
    <property type="entry name" value="SUBTILASE_HIS"/>
    <property type="match status" value="1"/>
</dbReference>
<dbReference type="InterPro" id="IPR050131">
    <property type="entry name" value="Peptidase_S8_subtilisin-like"/>
</dbReference>
<evidence type="ECO:0000259" key="11">
    <source>
        <dbReference type="Pfam" id="PF06280"/>
    </source>
</evidence>
<dbReference type="EMBL" id="QEAQ01000057">
    <property type="protein sequence ID" value="TPX57143.1"/>
    <property type="molecule type" value="Genomic_DNA"/>
</dbReference>
<dbReference type="Pfam" id="PF00082">
    <property type="entry name" value="Peptidase_S8"/>
    <property type="match status" value="1"/>
</dbReference>
<dbReference type="InterPro" id="IPR036852">
    <property type="entry name" value="Peptidase_S8/S53_dom_sf"/>
</dbReference>
<evidence type="ECO:0008006" key="14">
    <source>
        <dbReference type="Google" id="ProtNLM"/>
    </source>
</evidence>
<evidence type="ECO:0000256" key="7">
    <source>
        <dbReference type="PROSITE-ProRule" id="PRU01240"/>
    </source>
</evidence>
<sequence>MKFAFTIASALAVATVASAAAPQQQPSNVAEVAAAYAGKIFHSHQAKVSKAGAKVVQRKKNHAYIPNTYMVELEAGANGEVDPITHVTRSLTKRAPGKYTHKNVKKVTTIRSSLFNGVSIKLDADHDVNDLAEIPGAVKIFPVRINRRPQAIKATKKPVVGQDITPHTMTGVDKLHAQGKFGKGVKVAVIDTGIYWKHPALGGCFGKGCKVAFGYDLVGDEYDADALEPIIKPDSDPMDDCSDDSHGTHVAGIIGASATNIKVPGFVPAIPFVGVAPEATLGHYRIFGCSGNNGDDVMAKAIYKAFEDGADVISISVGEAGAVENGSMTPEAIERVSRAGVHILVSAGNDGAQGLYTVGDPALSKSAIAVASIDNLAKIQPSIYDSNNNNYAYSPASSGAWTSEVTQSIFVADADDGCAAKQYPSAAGKVLMVKFNSQCGSKAICSAAFAQKASGCLLYNVGSIAGSDLLPSAQVELDVAEKLIALVKANPAAIFRFSNKGALTPSQSAGVASDFTSYGTDAELHFKPNIAGVGGDIYSTVSANAAKIAKQQDAYLYLSGTSMACPYVAGTMALLVQEKGLLTTEQALAYLSNSASNVKIFNSTLVDTTARVGAGLVNIERSLAAKTIVTPPSIALNDTIRMKKSYTINIQNTGSKVVTYKLDHVPSALATGAEAGSDMPITTINYTPDYAKVDISPKSLKLKAGKSATVTLKFTAPAKADPKLFPIYSGYIRATPSDGSAAVTVPYMGTKGDFSQAKMLVEKTGADEEAYKTGIYNADGALIAANDVVNGTAGVDVRIVLGQATRIVFADVISAAPGLPGYKPSLGVIVPVDNSGKNTPYSFTVAAYRVNQPRNAVNEGQGYHQSYPLPWFGSVTLAPADGATDIPRQHGENQMEQRLPAGKYQVRFSALKHFGNSAKPEDFEVVTSPVFNLIY</sequence>
<keyword evidence="3 9" id="KW-0732">Signal</keyword>
<comment type="caution">
    <text evidence="12">The sequence shown here is derived from an EMBL/GenBank/DDBJ whole genome shotgun (WGS) entry which is preliminary data.</text>
</comment>
<dbReference type="Gene3D" id="2.60.40.1710">
    <property type="entry name" value="Subtilisin-like superfamily"/>
    <property type="match status" value="1"/>
</dbReference>
<dbReference type="InterPro" id="IPR022398">
    <property type="entry name" value="Peptidase_S8_His-AS"/>
</dbReference>
<evidence type="ECO:0000259" key="10">
    <source>
        <dbReference type="Pfam" id="PF00082"/>
    </source>
</evidence>
<dbReference type="PANTHER" id="PTHR43806:SF66">
    <property type="entry name" value="SERIN ENDOPEPTIDASE"/>
    <property type="match status" value="1"/>
</dbReference>
<dbReference type="InterPro" id="IPR010435">
    <property type="entry name" value="C5a/SBT2-like_Fn3"/>
</dbReference>
<name>A0A507DZD4_9FUNG</name>
<proteinExistence type="inferred from homology"/>
<organism evidence="12 13">
    <name type="scientific">Powellomyces hirtus</name>
    <dbReference type="NCBI Taxonomy" id="109895"/>
    <lineage>
        <taxon>Eukaryota</taxon>
        <taxon>Fungi</taxon>
        <taxon>Fungi incertae sedis</taxon>
        <taxon>Chytridiomycota</taxon>
        <taxon>Chytridiomycota incertae sedis</taxon>
        <taxon>Chytridiomycetes</taxon>
        <taxon>Spizellomycetales</taxon>
        <taxon>Powellomycetaceae</taxon>
        <taxon>Powellomyces</taxon>
    </lineage>
</organism>
<keyword evidence="4 7" id="KW-0378">Hydrolase</keyword>
<comment type="similarity">
    <text evidence="1 7 8">Belongs to the peptidase S8 family.</text>
</comment>
<dbReference type="PANTHER" id="PTHR43806">
    <property type="entry name" value="PEPTIDASE S8"/>
    <property type="match status" value="1"/>
</dbReference>
<dbReference type="InterPro" id="IPR023827">
    <property type="entry name" value="Peptidase_S8_Asp-AS"/>
</dbReference>
<dbReference type="PROSITE" id="PS51892">
    <property type="entry name" value="SUBTILASE"/>
    <property type="match status" value="1"/>
</dbReference>
<dbReference type="PROSITE" id="PS00136">
    <property type="entry name" value="SUBTILASE_ASP"/>
    <property type="match status" value="1"/>
</dbReference>
<dbReference type="SUPFAM" id="SSF52743">
    <property type="entry name" value="Subtilisin-like"/>
    <property type="match status" value="1"/>
</dbReference>
<evidence type="ECO:0000256" key="3">
    <source>
        <dbReference type="ARBA" id="ARBA00022729"/>
    </source>
</evidence>
<keyword evidence="2 7" id="KW-0645">Protease</keyword>
<evidence type="ECO:0000256" key="5">
    <source>
        <dbReference type="ARBA" id="ARBA00022825"/>
    </source>
</evidence>
<dbReference type="PROSITE" id="PS00138">
    <property type="entry name" value="SUBTILASE_SER"/>
    <property type="match status" value="1"/>
</dbReference>
<dbReference type="GO" id="GO:0005615">
    <property type="term" value="C:extracellular space"/>
    <property type="evidence" value="ECO:0007669"/>
    <property type="project" value="TreeGrafter"/>
</dbReference>
<feature type="chain" id="PRO_5021187194" description="Peptidase S8/S53 domain-containing protein" evidence="9">
    <location>
        <begin position="20"/>
        <end position="935"/>
    </location>
</feature>
<dbReference type="AlphaFoldDB" id="A0A507DZD4"/>
<dbReference type="InterPro" id="IPR015500">
    <property type="entry name" value="Peptidase_S8_subtilisin-rel"/>
</dbReference>
<gene>
    <name evidence="12" type="ORF">PhCBS80983_g04046</name>
</gene>
<feature type="domain" description="C5a peptidase/Subtilisin-like protease SBT2-like Fn3-like" evidence="11">
    <location>
        <begin position="634"/>
        <end position="748"/>
    </location>
</feature>
<dbReference type="PRINTS" id="PR00723">
    <property type="entry name" value="SUBTILISIN"/>
</dbReference>
<feature type="active site" description="Charge relay system" evidence="6 7">
    <location>
        <position position="246"/>
    </location>
</feature>
<dbReference type="InterPro" id="IPR023828">
    <property type="entry name" value="Peptidase_S8_Ser-AS"/>
</dbReference>
<evidence type="ECO:0000256" key="2">
    <source>
        <dbReference type="ARBA" id="ARBA00022670"/>
    </source>
</evidence>
<evidence type="ECO:0000256" key="1">
    <source>
        <dbReference type="ARBA" id="ARBA00011073"/>
    </source>
</evidence>
<dbReference type="Gene3D" id="3.40.50.200">
    <property type="entry name" value="Peptidase S8/S53 domain"/>
    <property type="match status" value="2"/>
</dbReference>
<dbReference type="GO" id="GO:0006508">
    <property type="term" value="P:proteolysis"/>
    <property type="evidence" value="ECO:0007669"/>
    <property type="project" value="UniProtKB-KW"/>
</dbReference>
<evidence type="ECO:0000256" key="6">
    <source>
        <dbReference type="PIRSR" id="PIRSR615500-1"/>
    </source>
</evidence>
<dbReference type="Pfam" id="PF06280">
    <property type="entry name" value="fn3_5"/>
    <property type="match status" value="1"/>
</dbReference>
<feature type="domain" description="Peptidase S8/S53" evidence="10">
    <location>
        <begin position="182"/>
        <end position="598"/>
    </location>
</feature>
<dbReference type="CDD" id="cd07489">
    <property type="entry name" value="Peptidases_S8_5"/>
    <property type="match status" value="1"/>
</dbReference>
<evidence type="ECO:0000256" key="8">
    <source>
        <dbReference type="RuleBase" id="RU003355"/>
    </source>
</evidence>
<accession>A0A507DZD4</accession>
<evidence type="ECO:0000256" key="9">
    <source>
        <dbReference type="SAM" id="SignalP"/>
    </source>
</evidence>
<dbReference type="GO" id="GO:0004252">
    <property type="term" value="F:serine-type endopeptidase activity"/>
    <property type="evidence" value="ECO:0007669"/>
    <property type="project" value="UniProtKB-UniRule"/>
</dbReference>
<keyword evidence="5 7" id="KW-0720">Serine protease</keyword>
<evidence type="ECO:0000313" key="12">
    <source>
        <dbReference type="EMBL" id="TPX57143.1"/>
    </source>
</evidence>
<dbReference type="Proteomes" id="UP000318582">
    <property type="component" value="Unassembled WGS sequence"/>
</dbReference>
<feature type="active site" description="Charge relay system" evidence="6 7">
    <location>
        <position position="191"/>
    </location>
</feature>
<dbReference type="GO" id="GO:0016020">
    <property type="term" value="C:membrane"/>
    <property type="evidence" value="ECO:0007669"/>
    <property type="project" value="InterPro"/>
</dbReference>
<evidence type="ECO:0000256" key="4">
    <source>
        <dbReference type="ARBA" id="ARBA00022801"/>
    </source>
</evidence>